<dbReference type="AlphaFoldDB" id="X1JU72"/>
<feature type="non-terminal residue" evidence="2">
    <location>
        <position position="265"/>
    </location>
</feature>
<accession>X1JU72</accession>
<dbReference type="Pfam" id="PF17179">
    <property type="entry name" value="Fer4_22"/>
    <property type="match status" value="1"/>
</dbReference>
<dbReference type="PANTHER" id="PTHR40447:SF1">
    <property type="entry name" value="ANAEROBIC SULFITE REDUCTASE SUBUNIT A"/>
    <property type="match status" value="1"/>
</dbReference>
<dbReference type="PANTHER" id="PTHR40447">
    <property type="entry name" value="ANAEROBIC SULFITE REDUCTASE SUBUNIT A"/>
    <property type="match status" value="1"/>
</dbReference>
<feature type="non-terminal residue" evidence="2">
    <location>
        <position position="1"/>
    </location>
</feature>
<dbReference type="PROSITE" id="PS00198">
    <property type="entry name" value="4FE4S_FER_1"/>
    <property type="match status" value="1"/>
</dbReference>
<gene>
    <name evidence="2" type="ORF">S03H2_47644</name>
</gene>
<dbReference type="PROSITE" id="PS51379">
    <property type="entry name" value="4FE4S_FER_2"/>
    <property type="match status" value="1"/>
</dbReference>
<dbReference type="InterPro" id="IPR017900">
    <property type="entry name" value="4Fe4S_Fe_S_CS"/>
</dbReference>
<proteinExistence type="predicted"/>
<organism evidence="2">
    <name type="scientific">marine sediment metagenome</name>
    <dbReference type="NCBI Taxonomy" id="412755"/>
    <lineage>
        <taxon>unclassified sequences</taxon>
        <taxon>metagenomes</taxon>
        <taxon>ecological metagenomes</taxon>
    </lineage>
</organism>
<protein>
    <recommendedName>
        <fullName evidence="1">4Fe-4S ferredoxin-type domain-containing protein</fullName>
    </recommendedName>
</protein>
<feature type="domain" description="4Fe-4S ferredoxin-type" evidence="1">
    <location>
        <begin position="124"/>
        <end position="156"/>
    </location>
</feature>
<name>X1JU72_9ZZZZ</name>
<dbReference type="EMBL" id="BARU01029991">
    <property type="protein sequence ID" value="GAH73358.1"/>
    <property type="molecule type" value="Genomic_DNA"/>
</dbReference>
<dbReference type="SUPFAM" id="SSF46548">
    <property type="entry name" value="alpha-helical ferredoxin"/>
    <property type="match status" value="1"/>
</dbReference>
<evidence type="ECO:0000259" key="1">
    <source>
        <dbReference type="PROSITE" id="PS51379"/>
    </source>
</evidence>
<reference evidence="2" key="1">
    <citation type="journal article" date="2014" name="Front. Microbiol.">
        <title>High frequency of phylogenetically diverse reductive dehalogenase-homologous genes in deep subseafloor sedimentary metagenomes.</title>
        <authorList>
            <person name="Kawai M."/>
            <person name="Futagami T."/>
            <person name="Toyoda A."/>
            <person name="Takaki Y."/>
            <person name="Nishi S."/>
            <person name="Hori S."/>
            <person name="Arai W."/>
            <person name="Tsubouchi T."/>
            <person name="Morono Y."/>
            <person name="Uchiyama I."/>
            <person name="Ito T."/>
            <person name="Fujiyama A."/>
            <person name="Inagaki F."/>
            <person name="Takami H."/>
        </authorList>
    </citation>
    <scope>NUCLEOTIDE SEQUENCE</scope>
    <source>
        <strain evidence="2">Expedition CK06-06</strain>
    </source>
</reference>
<comment type="caution">
    <text evidence="2">The sequence shown here is derived from an EMBL/GenBank/DDBJ whole genome shotgun (WGS) entry which is preliminary data.</text>
</comment>
<evidence type="ECO:0000313" key="2">
    <source>
        <dbReference type="EMBL" id="GAH73358.1"/>
    </source>
</evidence>
<dbReference type="InterPro" id="IPR017896">
    <property type="entry name" value="4Fe4S_Fe-S-bd"/>
</dbReference>
<sequence>QLDEVFKESKADPYYAEKRDASIIIGINIQTMTKWNFSAVMGSATVNQGYDLMLTDLGDKYAIDVGSDKGKELLIGYAKNVRDAYANEAQSVERKKLEILNMSQQKLDFAPDLIPELLNQNYANVPFWDKHSEKCLACGSCVMVCPTCYCFDIKESLNLTLDGGERIRTWDACLLEGFAKIASGEDFRPTLSERYRHRYFKKGQYLFNRFGFISCVGCGRCSSNCLPDIANPVKLFNDMYQETVKTGIEITSPAPPEISITTEGK</sequence>